<accession>A0ABN2IX32</accession>
<evidence type="ECO:0000313" key="2">
    <source>
        <dbReference type="EMBL" id="GAA1713542.1"/>
    </source>
</evidence>
<dbReference type="Proteomes" id="UP001500383">
    <property type="component" value="Unassembled WGS sequence"/>
</dbReference>
<keyword evidence="1" id="KW-0812">Transmembrane</keyword>
<feature type="transmembrane region" description="Helical" evidence="1">
    <location>
        <begin position="6"/>
        <end position="27"/>
    </location>
</feature>
<reference evidence="2 3" key="1">
    <citation type="journal article" date="2019" name="Int. J. Syst. Evol. Microbiol.">
        <title>The Global Catalogue of Microorganisms (GCM) 10K type strain sequencing project: providing services to taxonomists for standard genome sequencing and annotation.</title>
        <authorList>
            <consortium name="The Broad Institute Genomics Platform"/>
            <consortium name="The Broad Institute Genome Sequencing Center for Infectious Disease"/>
            <person name="Wu L."/>
            <person name="Ma J."/>
        </authorList>
    </citation>
    <scope>NUCLEOTIDE SEQUENCE [LARGE SCALE GENOMIC DNA]</scope>
    <source>
        <strain evidence="2 3">JCM 16002</strain>
    </source>
</reference>
<protein>
    <recommendedName>
        <fullName evidence="4">Multisubunit sodium/proton antiporter MrpF subunit</fullName>
    </recommendedName>
</protein>
<name>A0ABN2IX32_9ACTN</name>
<evidence type="ECO:0000313" key="3">
    <source>
        <dbReference type="Proteomes" id="UP001500383"/>
    </source>
</evidence>
<keyword evidence="1" id="KW-1133">Transmembrane helix</keyword>
<proteinExistence type="predicted"/>
<organism evidence="2 3">
    <name type="scientific">Dietzia cercidiphylli</name>
    <dbReference type="NCBI Taxonomy" id="498199"/>
    <lineage>
        <taxon>Bacteria</taxon>
        <taxon>Bacillati</taxon>
        <taxon>Actinomycetota</taxon>
        <taxon>Actinomycetes</taxon>
        <taxon>Mycobacteriales</taxon>
        <taxon>Dietziaceae</taxon>
        <taxon>Dietzia</taxon>
    </lineage>
</organism>
<keyword evidence="3" id="KW-1185">Reference proteome</keyword>
<feature type="transmembrane region" description="Helical" evidence="1">
    <location>
        <begin position="39"/>
        <end position="59"/>
    </location>
</feature>
<dbReference type="EMBL" id="BAAAQG010000011">
    <property type="protein sequence ID" value="GAA1713542.1"/>
    <property type="molecule type" value="Genomic_DNA"/>
</dbReference>
<gene>
    <name evidence="2" type="ORF">GCM10009831_24000</name>
</gene>
<comment type="caution">
    <text evidence="2">The sequence shown here is derived from an EMBL/GenBank/DDBJ whole genome shotgun (WGS) entry which is preliminary data.</text>
</comment>
<evidence type="ECO:0008006" key="4">
    <source>
        <dbReference type="Google" id="ProtNLM"/>
    </source>
</evidence>
<sequence>MDVVTVVLQALVVVLVLNILACLVRVVRGPGPRDRVTGVVLAGTTGAALLCTLSVLAGAPAVRSAALALVALALVVTVTVVTAEPGRR</sequence>
<feature type="transmembrane region" description="Helical" evidence="1">
    <location>
        <begin position="65"/>
        <end position="83"/>
    </location>
</feature>
<keyword evidence="1" id="KW-0472">Membrane</keyword>
<dbReference type="RefSeq" id="WP_182658610.1">
    <property type="nucleotide sequence ID" value="NZ_BAAAQG010000011.1"/>
</dbReference>
<evidence type="ECO:0000256" key="1">
    <source>
        <dbReference type="SAM" id="Phobius"/>
    </source>
</evidence>